<evidence type="ECO:0000256" key="3">
    <source>
        <dbReference type="ARBA" id="ARBA00022475"/>
    </source>
</evidence>
<name>A0ABW5VWA6_9MICO</name>
<accession>A0ABW5VWA6</accession>
<dbReference type="PANTHER" id="PTHR30193:SF41">
    <property type="entry name" value="DIACETYLCHITOBIOSE UPTAKE SYSTEM PERMEASE PROTEIN NGCF"/>
    <property type="match status" value="1"/>
</dbReference>
<dbReference type="InterPro" id="IPR035906">
    <property type="entry name" value="MetI-like_sf"/>
</dbReference>
<evidence type="ECO:0000256" key="2">
    <source>
        <dbReference type="ARBA" id="ARBA00022448"/>
    </source>
</evidence>
<evidence type="ECO:0000313" key="10">
    <source>
        <dbReference type="Proteomes" id="UP001597479"/>
    </source>
</evidence>
<evidence type="ECO:0000256" key="5">
    <source>
        <dbReference type="ARBA" id="ARBA00022989"/>
    </source>
</evidence>
<dbReference type="InterPro" id="IPR051393">
    <property type="entry name" value="ABC_transporter_permease"/>
</dbReference>
<keyword evidence="6 7" id="KW-0472">Membrane</keyword>
<sequence length="308" mass="33373">MTTTETRAGRVVGTEPATRRRRRGSGLWKVALVFLAPTLVLLLVLRIIPTVGALIESFQRSASRIAPPRFVGFDNYVDLFADGDFVQVLATTGLFLVIIIPFQIALAVLLAVLLNERFPGLGFVRAFIFVPVAAPAAVATVIWGVAFQPQGPINAVIEGIGLPGQPFLTSPDQALMSIIILMSWIGVGYWTLFLVAGMQDIPTELYEAASLDGAGWWRAFFSITLPNLRRTLSFVIVANTVSSLIAFVPVAILTKGGPADSTRLIMYDTYNNTFVLGDVNLGQAEVTILLIVLVAVTALQFRLLGREK</sequence>
<evidence type="ECO:0000256" key="6">
    <source>
        <dbReference type="ARBA" id="ARBA00023136"/>
    </source>
</evidence>
<dbReference type="Proteomes" id="UP001597479">
    <property type="component" value="Unassembled WGS sequence"/>
</dbReference>
<comment type="caution">
    <text evidence="9">The sequence shown here is derived from an EMBL/GenBank/DDBJ whole genome shotgun (WGS) entry which is preliminary data.</text>
</comment>
<dbReference type="EMBL" id="JBHUOG010000002">
    <property type="protein sequence ID" value="MFD2795217.1"/>
    <property type="molecule type" value="Genomic_DNA"/>
</dbReference>
<gene>
    <name evidence="9" type="ORF">ACFS27_16785</name>
</gene>
<dbReference type="RefSeq" id="WP_377185083.1">
    <property type="nucleotide sequence ID" value="NZ_JBHUOG010000002.1"/>
</dbReference>
<dbReference type="PROSITE" id="PS50928">
    <property type="entry name" value="ABC_TM1"/>
    <property type="match status" value="1"/>
</dbReference>
<feature type="transmembrane region" description="Helical" evidence="7">
    <location>
        <begin position="174"/>
        <end position="196"/>
    </location>
</feature>
<dbReference type="Pfam" id="PF00528">
    <property type="entry name" value="BPD_transp_1"/>
    <property type="match status" value="1"/>
</dbReference>
<keyword evidence="10" id="KW-1185">Reference proteome</keyword>
<keyword evidence="4 7" id="KW-0812">Transmembrane</keyword>
<organism evidence="9 10">
    <name type="scientific">Promicromonospora vindobonensis</name>
    <dbReference type="NCBI Taxonomy" id="195748"/>
    <lineage>
        <taxon>Bacteria</taxon>
        <taxon>Bacillati</taxon>
        <taxon>Actinomycetota</taxon>
        <taxon>Actinomycetes</taxon>
        <taxon>Micrococcales</taxon>
        <taxon>Promicromonosporaceae</taxon>
        <taxon>Promicromonospora</taxon>
    </lineage>
</organism>
<dbReference type="Gene3D" id="1.10.3720.10">
    <property type="entry name" value="MetI-like"/>
    <property type="match status" value="1"/>
</dbReference>
<evidence type="ECO:0000256" key="4">
    <source>
        <dbReference type="ARBA" id="ARBA00022692"/>
    </source>
</evidence>
<evidence type="ECO:0000256" key="7">
    <source>
        <dbReference type="RuleBase" id="RU363032"/>
    </source>
</evidence>
<evidence type="ECO:0000256" key="1">
    <source>
        <dbReference type="ARBA" id="ARBA00004651"/>
    </source>
</evidence>
<evidence type="ECO:0000259" key="8">
    <source>
        <dbReference type="PROSITE" id="PS50928"/>
    </source>
</evidence>
<comment type="subcellular location">
    <subcellularLocation>
        <location evidence="1 7">Cell membrane</location>
        <topology evidence="1 7">Multi-pass membrane protein</topology>
    </subcellularLocation>
</comment>
<feature type="transmembrane region" description="Helical" evidence="7">
    <location>
        <begin position="27"/>
        <end position="48"/>
    </location>
</feature>
<feature type="transmembrane region" description="Helical" evidence="7">
    <location>
        <begin position="85"/>
        <end position="114"/>
    </location>
</feature>
<feature type="transmembrane region" description="Helical" evidence="7">
    <location>
        <begin position="232"/>
        <end position="253"/>
    </location>
</feature>
<dbReference type="InterPro" id="IPR000515">
    <property type="entry name" value="MetI-like"/>
</dbReference>
<evidence type="ECO:0000313" key="9">
    <source>
        <dbReference type="EMBL" id="MFD2795217.1"/>
    </source>
</evidence>
<comment type="similarity">
    <text evidence="7">Belongs to the binding-protein-dependent transport system permease family.</text>
</comment>
<dbReference type="PANTHER" id="PTHR30193">
    <property type="entry name" value="ABC TRANSPORTER PERMEASE PROTEIN"/>
    <property type="match status" value="1"/>
</dbReference>
<proteinExistence type="inferred from homology"/>
<reference evidence="10" key="1">
    <citation type="journal article" date="2019" name="Int. J. Syst. Evol. Microbiol.">
        <title>The Global Catalogue of Microorganisms (GCM) 10K type strain sequencing project: providing services to taxonomists for standard genome sequencing and annotation.</title>
        <authorList>
            <consortium name="The Broad Institute Genomics Platform"/>
            <consortium name="The Broad Institute Genome Sequencing Center for Infectious Disease"/>
            <person name="Wu L."/>
            <person name="Ma J."/>
        </authorList>
    </citation>
    <scope>NUCLEOTIDE SEQUENCE [LARGE SCALE GENOMIC DNA]</scope>
    <source>
        <strain evidence="10">CCM 7044</strain>
    </source>
</reference>
<keyword evidence="5 7" id="KW-1133">Transmembrane helix</keyword>
<feature type="transmembrane region" description="Helical" evidence="7">
    <location>
        <begin position="126"/>
        <end position="146"/>
    </location>
</feature>
<keyword evidence="3" id="KW-1003">Cell membrane</keyword>
<dbReference type="SUPFAM" id="SSF161098">
    <property type="entry name" value="MetI-like"/>
    <property type="match status" value="1"/>
</dbReference>
<feature type="domain" description="ABC transmembrane type-1" evidence="8">
    <location>
        <begin position="89"/>
        <end position="300"/>
    </location>
</feature>
<protein>
    <submittedName>
        <fullName evidence="9">Carbohydrate ABC transporter permease</fullName>
    </submittedName>
</protein>
<keyword evidence="2 7" id="KW-0813">Transport</keyword>
<dbReference type="CDD" id="cd06261">
    <property type="entry name" value="TM_PBP2"/>
    <property type="match status" value="1"/>
</dbReference>